<dbReference type="EMBL" id="CAJNOB010000008">
    <property type="protein sequence ID" value="CAF0694324.1"/>
    <property type="molecule type" value="Genomic_DNA"/>
</dbReference>
<protein>
    <recommendedName>
        <fullName evidence="3">Class I SAM-dependent methyltransferase</fullName>
    </recommendedName>
</protein>
<dbReference type="InterPro" id="IPR029063">
    <property type="entry name" value="SAM-dependent_MTases_sf"/>
</dbReference>
<proteinExistence type="predicted"/>
<dbReference type="PANTHER" id="PTHR43861">
    <property type="entry name" value="TRANS-ACONITATE 2-METHYLTRANSFERASE-RELATED"/>
    <property type="match status" value="1"/>
</dbReference>
<evidence type="ECO:0000313" key="1">
    <source>
        <dbReference type="EMBL" id="CAF0694324.1"/>
    </source>
</evidence>
<dbReference type="SUPFAM" id="SSF53335">
    <property type="entry name" value="S-adenosyl-L-methionine-dependent methyltransferases"/>
    <property type="match status" value="1"/>
</dbReference>
<sequence>MAKEAETSRQRLVAVGSSVPGLNREICATRIGGQGMRGTSSVLLQWRRQAAERSGGTSAEPIYEMIDRVIEEKGLQGSVIDFGAGRGIYTKRLAMSGRFHRVSAVDLFARPPGLPEGVEWHVGDLNEPTQLPREAFDLIVAAEVIEHLENPRALAREWFRLLRAGGILILTTPNNESWRSLAALVIKGHFSFFLGQSYPAHITALVRMDIERILSEAGFVSIAFRYSDVGWCPIFRCPWQRVLGPLARGVRFSDNLLAVAQKPAACS</sequence>
<accession>A0A8J2FRV0</accession>
<organism evidence="1 2">
    <name type="scientific">Candidatus Methylacidithermus pantelleriae</name>
    <dbReference type="NCBI Taxonomy" id="2744239"/>
    <lineage>
        <taxon>Bacteria</taxon>
        <taxon>Pseudomonadati</taxon>
        <taxon>Verrucomicrobiota</taxon>
        <taxon>Methylacidiphilae</taxon>
        <taxon>Methylacidiphilales</taxon>
        <taxon>Methylacidiphilaceae</taxon>
        <taxon>Candidatus Methylacidithermus</taxon>
    </lineage>
</organism>
<name>A0A8J2FRV0_9BACT</name>
<evidence type="ECO:0000313" key="2">
    <source>
        <dbReference type="Proteomes" id="UP000663859"/>
    </source>
</evidence>
<comment type="caution">
    <text evidence="1">The sequence shown here is derived from an EMBL/GenBank/DDBJ whole genome shotgun (WGS) entry which is preliminary data.</text>
</comment>
<dbReference type="AlphaFoldDB" id="A0A8J2FRV0"/>
<gene>
    <name evidence="1" type="ORF">MPNT_160015</name>
</gene>
<evidence type="ECO:0008006" key="3">
    <source>
        <dbReference type="Google" id="ProtNLM"/>
    </source>
</evidence>
<dbReference type="RefSeq" id="WP_174582988.1">
    <property type="nucleotide sequence ID" value="NZ_CAJNOB010000008.1"/>
</dbReference>
<dbReference type="Gene3D" id="3.40.50.150">
    <property type="entry name" value="Vaccinia Virus protein VP39"/>
    <property type="match status" value="1"/>
</dbReference>
<keyword evidence="2" id="KW-1185">Reference proteome</keyword>
<dbReference type="CDD" id="cd02440">
    <property type="entry name" value="AdoMet_MTases"/>
    <property type="match status" value="1"/>
</dbReference>
<dbReference type="Pfam" id="PF13489">
    <property type="entry name" value="Methyltransf_23"/>
    <property type="match status" value="1"/>
</dbReference>
<reference evidence="1" key="1">
    <citation type="submission" date="2021-02" db="EMBL/GenBank/DDBJ databases">
        <authorList>
            <person name="Cremers G."/>
            <person name="Picone N."/>
        </authorList>
    </citation>
    <scope>NUCLEOTIDE SEQUENCE</scope>
    <source>
        <strain evidence="1">PQ17</strain>
    </source>
</reference>
<dbReference type="Proteomes" id="UP000663859">
    <property type="component" value="Unassembled WGS sequence"/>
</dbReference>